<dbReference type="Proteomes" id="UP001459277">
    <property type="component" value="Unassembled WGS sequence"/>
</dbReference>
<dbReference type="PANTHER" id="PTHR31245:SF20">
    <property type="entry name" value="F18B13.13 PROTEIN"/>
    <property type="match status" value="1"/>
</dbReference>
<sequence>MDSIDRWAELFVREMLRASTVEDGVARASRLLENFKKSIWEFATAGINEVIENGDALFHENTKLKQAVAIQHELQKEYEKRNLELQQLVSQYQIGLRNLQAKNFALTIQNQPMKNFFMSSHLQQTQQSNSIPKRFPTP</sequence>
<comment type="caution">
    <text evidence="1">The sequence shown here is derived from an EMBL/GenBank/DDBJ whole genome shotgun (WGS) entry which is preliminary data.</text>
</comment>
<keyword evidence="2" id="KW-1185">Reference proteome</keyword>
<dbReference type="PANTHER" id="PTHR31245">
    <property type="entry name" value="UBIQUITIN SYSTEM COMPONENT CUE PROTEIN"/>
    <property type="match status" value="1"/>
</dbReference>
<proteinExistence type="predicted"/>
<dbReference type="EMBL" id="JAZDWU010000011">
    <property type="protein sequence ID" value="KAK9986123.1"/>
    <property type="molecule type" value="Genomic_DNA"/>
</dbReference>
<reference evidence="1 2" key="1">
    <citation type="submission" date="2024-01" db="EMBL/GenBank/DDBJ databases">
        <title>A telomere-to-telomere, gap-free genome of sweet tea (Lithocarpus litseifolius).</title>
        <authorList>
            <person name="Zhou J."/>
        </authorList>
    </citation>
    <scope>NUCLEOTIDE SEQUENCE [LARGE SCALE GENOMIC DNA]</scope>
    <source>
        <strain evidence="1">Zhou-2022a</strain>
        <tissue evidence="1">Leaf</tissue>
    </source>
</reference>
<name>A0AAW2BKQ8_9ROSI</name>
<evidence type="ECO:0000313" key="2">
    <source>
        <dbReference type="Proteomes" id="UP001459277"/>
    </source>
</evidence>
<evidence type="ECO:0000313" key="1">
    <source>
        <dbReference type="EMBL" id="KAK9986123.1"/>
    </source>
</evidence>
<organism evidence="1 2">
    <name type="scientific">Lithocarpus litseifolius</name>
    <dbReference type="NCBI Taxonomy" id="425828"/>
    <lineage>
        <taxon>Eukaryota</taxon>
        <taxon>Viridiplantae</taxon>
        <taxon>Streptophyta</taxon>
        <taxon>Embryophyta</taxon>
        <taxon>Tracheophyta</taxon>
        <taxon>Spermatophyta</taxon>
        <taxon>Magnoliopsida</taxon>
        <taxon>eudicotyledons</taxon>
        <taxon>Gunneridae</taxon>
        <taxon>Pentapetalae</taxon>
        <taxon>rosids</taxon>
        <taxon>fabids</taxon>
        <taxon>Fagales</taxon>
        <taxon>Fagaceae</taxon>
        <taxon>Lithocarpus</taxon>
    </lineage>
</organism>
<accession>A0AAW2BKQ8</accession>
<protein>
    <submittedName>
        <fullName evidence="1">Uncharacterized protein</fullName>
    </submittedName>
</protein>
<gene>
    <name evidence="1" type="ORF">SO802_031074</name>
</gene>
<dbReference type="AlphaFoldDB" id="A0AAW2BKQ8"/>